<accession>A0A9N9D013</accession>
<organism evidence="1 2">
    <name type="scientific">Dentiscutata erythropus</name>
    <dbReference type="NCBI Taxonomy" id="1348616"/>
    <lineage>
        <taxon>Eukaryota</taxon>
        <taxon>Fungi</taxon>
        <taxon>Fungi incertae sedis</taxon>
        <taxon>Mucoromycota</taxon>
        <taxon>Glomeromycotina</taxon>
        <taxon>Glomeromycetes</taxon>
        <taxon>Diversisporales</taxon>
        <taxon>Gigasporaceae</taxon>
        <taxon>Dentiscutata</taxon>
    </lineage>
</organism>
<dbReference type="AlphaFoldDB" id="A0A9N9D013"/>
<evidence type="ECO:0000313" key="2">
    <source>
        <dbReference type="Proteomes" id="UP000789405"/>
    </source>
</evidence>
<comment type="caution">
    <text evidence="1">The sequence shown here is derived from an EMBL/GenBank/DDBJ whole genome shotgun (WGS) entry which is preliminary data.</text>
</comment>
<dbReference type="EMBL" id="CAJVPY010004375">
    <property type="protein sequence ID" value="CAG8617418.1"/>
    <property type="molecule type" value="Genomic_DNA"/>
</dbReference>
<proteinExistence type="predicted"/>
<dbReference type="Proteomes" id="UP000789405">
    <property type="component" value="Unassembled WGS sequence"/>
</dbReference>
<sequence length="88" mass="10374">MGKLCSQNQTTCCYCGDIVVTKKDRTCQEIKLYEFANLELQKLQYISVDPDSDLQLKINNELHNQEKFHCFIYIKENIDLELLQQLLD</sequence>
<reference evidence="1" key="1">
    <citation type="submission" date="2021-06" db="EMBL/GenBank/DDBJ databases">
        <authorList>
            <person name="Kallberg Y."/>
            <person name="Tangrot J."/>
            <person name="Rosling A."/>
        </authorList>
    </citation>
    <scope>NUCLEOTIDE SEQUENCE</scope>
    <source>
        <strain evidence="1">MA453B</strain>
    </source>
</reference>
<protein>
    <submittedName>
        <fullName evidence="1">23113_t:CDS:1</fullName>
    </submittedName>
</protein>
<name>A0A9N9D013_9GLOM</name>
<gene>
    <name evidence="1" type="ORF">DERYTH_LOCUS8459</name>
</gene>
<evidence type="ECO:0000313" key="1">
    <source>
        <dbReference type="EMBL" id="CAG8617418.1"/>
    </source>
</evidence>
<dbReference type="OrthoDB" id="2428875at2759"/>
<keyword evidence="2" id="KW-1185">Reference proteome</keyword>